<evidence type="ECO:0000256" key="6">
    <source>
        <dbReference type="SAM" id="MobiDB-lite"/>
    </source>
</evidence>
<dbReference type="Gene3D" id="1.10.1420.10">
    <property type="match status" value="2"/>
</dbReference>
<keyword evidence="4" id="KW-0238">DNA-binding</keyword>
<keyword evidence="9" id="KW-1185">Reference proteome</keyword>
<dbReference type="GO" id="GO:0030983">
    <property type="term" value="F:mismatched DNA binding"/>
    <property type="evidence" value="ECO:0007669"/>
    <property type="project" value="InterPro"/>
</dbReference>
<protein>
    <submittedName>
        <fullName evidence="8">DNA mismatch repair protein Msh4</fullName>
    </submittedName>
</protein>
<evidence type="ECO:0000256" key="2">
    <source>
        <dbReference type="ARBA" id="ARBA00022741"/>
    </source>
</evidence>
<feature type="region of interest" description="Disordered" evidence="6">
    <location>
        <begin position="1"/>
        <end position="41"/>
    </location>
</feature>
<dbReference type="GO" id="GO:0007131">
    <property type="term" value="P:reciprocal meiotic recombination"/>
    <property type="evidence" value="ECO:0007669"/>
    <property type="project" value="TreeGrafter"/>
</dbReference>
<dbReference type="VEuPathDB" id="FungiDB:AAP_01926"/>
<name>A0A168B0Q7_9EURO</name>
<dbReference type="Pfam" id="PF05192">
    <property type="entry name" value="MutS_III"/>
    <property type="match status" value="1"/>
</dbReference>
<dbReference type="Pfam" id="PF05188">
    <property type="entry name" value="MutS_II"/>
    <property type="match status" value="1"/>
</dbReference>
<dbReference type="GO" id="GO:0005524">
    <property type="term" value="F:ATP binding"/>
    <property type="evidence" value="ECO:0007669"/>
    <property type="project" value="UniProtKB-KW"/>
</dbReference>
<evidence type="ECO:0000313" key="9">
    <source>
        <dbReference type="Proteomes" id="UP000242877"/>
    </source>
</evidence>
<dbReference type="SUPFAM" id="SSF48334">
    <property type="entry name" value="DNA repair protein MutS, domain III"/>
    <property type="match status" value="1"/>
</dbReference>
<dbReference type="SUPFAM" id="SSF53150">
    <property type="entry name" value="DNA repair protein MutS, domain II"/>
    <property type="match status" value="1"/>
</dbReference>
<evidence type="ECO:0000256" key="1">
    <source>
        <dbReference type="ARBA" id="ARBA00006271"/>
    </source>
</evidence>
<keyword evidence="3" id="KW-0067">ATP-binding</keyword>
<dbReference type="Gene3D" id="3.40.50.300">
    <property type="entry name" value="P-loop containing nucleotide triphosphate hydrolases"/>
    <property type="match status" value="1"/>
</dbReference>
<feature type="compositionally biased region" description="Acidic residues" evidence="6">
    <location>
        <begin position="821"/>
        <end position="833"/>
    </location>
</feature>
<feature type="region of interest" description="Disordered" evidence="6">
    <location>
        <begin position="821"/>
        <end position="867"/>
    </location>
</feature>
<dbReference type="SMART" id="SM00534">
    <property type="entry name" value="MUTSac"/>
    <property type="match status" value="1"/>
</dbReference>
<dbReference type="InterPro" id="IPR007696">
    <property type="entry name" value="DNA_mismatch_repair_MutS_core"/>
</dbReference>
<gene>
    <name evidence="8" type="ORF">AAP_01926</name>
</gene>
<dbReference type="InterPro" id="IPR036187">
    <property type="entry name" value="DNA_mismatch_repair_MutS_sf"/>
</dbReference>
<proteinExistence type="inferred from homology"/>
<dbReference type="InterPro" id="IPR000432">
    <property type="entry name" value="DNA_mismatch_repair_MutS_C"/>
</dbReference>
<dbReference type="Gene3D" id="3.30.420.110">
    <property type="entry name" value="MutS, connector domain"/>
    <property type="match status" value="1"/>
</dbReference>
<evidence type="ECO:0000259" key="7">
    <source>
        <dbReference type="PROSITE" id="PS00486"/>
    </source>
</evidence>
<organism evidence="8 9">
    <name type="scientific">Ascosphaera apis ARSEF 7405</name>
    <dbReference type="NCBI Taxonomy" id="392613"/>
    <lineage>
        <taxon>Eukaryota</taxon>
        <taxon>Fungi</taxon>
        <taxon>Dikarya</taxon>
        <taxon>Ascomycota</taxon>
        <taxon>Pezizomycotina</taxon>
        <taxon>Eurotiomycetes</taxon>
        <taxon>Eurotiomycetidae</taxon>
        <taxon>Onygenales</taxon>
        <taxon>Ascosphaeraceae</taxon>
        <taxon>Ascosphaera</taxon>
    </lineage>
</organism>
<dbReference type="InterPro" id="IPR007860">
    <property type="entry name" value="DNA_mmatch_repair_MutS_con_dom"/>
</dbReference>
<dbReference type="GO" id="GO:0006298">
    <property type="term" value="P:mismatch repair"/>
    <property type="evidence" value="ECO:0007669"/>
    <property type="project" value="InterPro"/>
</dbReference>
<dbReference type="InterPro" id="IPR045076">
    <property type="entry name" value="MutS"/>
</dbReference>
<evidence type="ECO:0000256" key="4">
    <source>
        <dbReference type="ARBA" id="ARBA00023125"/>
    </source>
</evidence>
<evidence type="ECO:0000256" key="3">
    <source>
        <dbReference type="ARBA" id="ARBA00022840"/>
    </source>
</evidence>
<dbReference type="InterPro" id="IPR011184">
    <property type="entry name" value="DNA_mismatch_repair_Msh2"/>
</dbReference>
<dbReference type="PROSITE" id="PS00486">
    <property type="entry name" value="DNA_MISMATCH_REPAIR_2"/>
    <property type="match status" value="1"/>
</dbReference>
<reference evidence="8 9" key="1">
    <citation type="journal article" date="2016" name="Genome Biol. Evol.">
        <title>Divergent and convergent evolution of fungal pathogenicity.</title>
        <authorList>
            <person name="Shang Y."/>
            <person name="Xiao G."/>
            <person name="Zheng P."/>
            <person name="Cen K."/>
            <person name="Zhan S."/>
            <person name="Wang C."/>
        </authorList>
    </citation>
    <scope>NUCLEOTIDE SEQUENCE [LARGE SCALE GENOMIC DNA]</scope>
    <source>
        <strain evidence="8 9">ARSEF 7405</strain>
    </source>
</reference>
<accession>A0A168B0Q7</accession>
<dbReference type="InterPro" id="IPR036678">
    <property type="entry name" value="MutS_con_dom_sf"/>
</dbReference>
<evidence type="ECO:0000256" key="5">
    <source>
        <dbReference type="ARBA" id="ARBA00023254"/>
    </source>
</evidence>
<keyword evidence="5" id="KW-0469">Meiosis</keyword>
<comment type="caution">
    <text evidence="8">The sequence shown here is derived from an EMBL/GenBank/DDBJ whole genome shotgun (WGS) entry which is preliminary data.</text>
</comment>
<feature type="domain" description="DNA mismatch repair proteins mutS family" evidence="7">
    <location>
        <begin position="641"/>
        <end position="657"/>
    </location>
</feature>
<dbReference type="GO" id="GO:0005634">
    <property type="term" value="C:nucleus"/>
    <property type="evidence" value="ECO:0007669"/>
    <property type="project" value="TreeGrafter"/>
</dbReference>
<sequence length="867" mass="96785">MPTSSYSYGSSTFGDTRSLTRPTTGRSHPARPQTGRTTGTSVNSQEIICAISESRGISPTVGLAFVNVTTSEAVLCQICDSQTYARTVQKLAVFDPMEILFMKTAVDPKSKLYSIVEDNLPQMVITLCERRFWSEAAGHEYVEDLAFKDDLESIKMSLEGNYFATCCLAATLKYIELELCKKFAAHSLRIKYEPSEGSMMIDLNTIVSLELIQNLQVSKSKDCLFGLLNTTLTPMGSRLLRSNVLQPSTEPEKLEGRYDAVEELTTRPDMFRAVRQAMKGFVDADKVLSNLIVLSTKITFQYAESSINNVIMLKTYISAIKPIYEALTGAKSALLLGIRDICAPSNYDAISNLINSAINEDVKYQTRPLDLRNQRIYAIKAGVNSLLDVARQTYKEANNDAIELANHLGEIHGLPIDLKFETSRQYYLRLAVTDIQDTSLPDIFINICRRKKFIEFQTLDLVKLNQRVTDAHNEVINMSDRSIQGLIDELRGDLPGLFRISEGIALLDMLASFANLAVIQDYVRPELTDTLAIKAGRHPIQEKIHSTKYIPNDAYATQQSRFQIITGCNMSGKSTYIRSLALMTVMAQIGCFVPAQYASFPVSHQLFARVSADNSSEANVSTFSAEMREMAFILRNIRPHSMIIIDELGRGTSTVDGLAIAVAIAEALVDSHALVWFTTHFRDLPRIMAERPGVVNLHLSVETIPEESKMTMLYKIADGYVQEKHYGLQLAKLLPFPKKMLDVAQTVSERISARNEAKKRKGRAVALSRKRRLLLDLRESLVQASQGSMEGEELAAWLKRLQNEFTMQMFTLHQVIEDNSEGDLDEEGSDDGVVEGNDKSPMHATFEDEAMTDAEIASDIPSDELFC</sequence>
<dbReference type="AlphaFoldDB" id="A0A168B0Q7"/>
<dbReference type="PANTHER" id="PTHR11361">
    <property type="entry name" value="DNA MISMATCH REPAIR PROTEIN MUTS FAMILY MEMBER"/>
    <property type="match status" value="1"/>
</dbReference>
<dbReference type="PIRSF" id="PIRSF005813">
    <property type="entry name" value="MSH2"/>
    <property type="match status" value="1"/>
</dbReference>
<dbReference type="InterPro" id="IPR027417">
    <property type="entry name" value="P-loop_NTPase"/>
</dbReference>
<dbReference type="Pfam" id="PF05190">
    <property type="entry name" value="MutS_IV"/>
    <property type="match status" value="1"/>
</dbReference>
<feature type="compositionally biased region" description="Polar residues" evidence="6">
    <location>
        <begin position="15"/>
        <end position="26"/>
    </location>
</feature>
<dbReference type="InterPro" id="IPR007861">
    <property type="entry name" value="DNA_mismatch_repair_MutS_clamp"/>
</dbReference>
<dbReference type="Pfam" id="PF00488">
    <property type="entry name" value="MutS_V"/>
    <property type="match status" value="1"/>
</dbReference>
<evidence type="ECO:0000313" key="8">
    <source>
        <dbReference type="EMBL" id="KZZ94626.1"/>
    </source>
</evidence>
<dbReference type="FunFam" id="3.40.50.300:FF:002054">
    <property type="entry name" value="DNA mismatch repair protein MSH4"/>
    <property type="match status" value="1"/>
</dbReference>
<dbReference type="EMBL" id="AZGZ01000006">
    <property type="protein sequence ID" value="KZZ94626.1"/>
    <property type="molecule type" value="Genomic_DNA"/>
</dbReference>
<feature type="compositionally biased region" description="Low complexity" evidence="6">
    <location>
        <begin position="1"/>
        <end position="14"/>
    </location>
</feature>
<dbReference type="Proteomes" id="UP000242877">
    <property type="component" value="Unassembled WGS sequence"/>
</dbReference>
<keyword evidence="2" id="KW-0547">Nucleotide-binding</keyword>
<dbReference type="GO" id="GO:0140664">
    <property type="term" value="F:ATP-dependent DNA damage sensor activity"/>
    <property type="evidence" value="ECO:0007669"/>
    <property type="project" value="InterPro"/>
</dbReference>
<dbReference type="FunFam" id="1.10.1420.10:FF:000013">
    <property type="entry name" value="mutS protein homolog 4"/>
    <property type="match status" value="1"/>
</dbReference>
<dbReference type="SUPFAM" id="SSF52540">
    <property type="entry name" value="P-loop containing nucleoside triphosphate hydrolases"/>
    <property type="match status" value="1"/>
</dbReference>
<dbReference type="OrthoDB" id="276261at2759"/>
<dbReference type="SMART" id="SM00533">
    <property type="entry name" value="MUTSd"/>
    <property type="match status" value="1"/>
</dbReference>
<dbReference type="PANTHER" id="PTHR11361:SF21">
    <property type="entry name" value="MUTS PROTEIN HOMOLOG 4"/>
    <property type="match status" value="1"/>
</dbReference>
<comment type="similarity">
    <text evidence="1">Belongs to the DNA mismatch repair MutS family.</text>
</comment>